<keyword evidence="4" id="KW-0804">Transcription</keyword>
<dbReference type="InterPro" id="IPR006447">
    <property type="entry name" value="Myb_dom_plants"/>
</dbReference>
<dbReference type="SUPFAM" id="SSF46689">
    <property type="entry name" value="Homeodomain-like"/>
    <property type="match status" value="1"/>
</dbReference>
<dbReference type="InterPro" id="IPR009057">
    <property type="entry name" value="Homeodomain-like_sf"/>
</dbReference>
<dbReference type="SMART" id="SM00717">
    <property type="entry name" value="SANT"/>
    <property type="match status" value="2"/>
</dbReference>
<evidence type="ECO:0000259" key="6">
    <source>
        <dbReference type="PROSITE" id="PS50090"/>
    </source>
</evidence>
<evidence type="ECO:0000256" key="1">
    <source>
        <dbReference type="ARBA" id="ARBA00004123"/>
    </source>
</evidence>
<evidence type="ECO:0000256" key="3">
    <source>
        <dbReference type="ARBA" id="ARBA00023125"/>
    </source>
</evidence>
<keyword evidence="2" id="KW-0805">Transcription regulation</keyword>
<sequence length="318" mass="36200">MDLNSGEWNASEIMMAKDLIASHNTNNNYAYNMYKKHTDNIVDVLQARFPTKGKHQVINLYVDLMVEMLQTMLSNDHHATSSSNLVHEESKMSLDVLAMESMDMLGGYPVESGAKRKAEEAPCRQLAPPTKRQRPMKFWTKEEHRNFLHGLVVFGRGDWKNISRYFVTTRTPMQVSSHAQKYFRRMDSTTKQRCSINDVGLYDVEPWLQNNASSLEGLTFNGATYNPKHNGTSGHLTAMNNLDQQIGLPSLYHADRTSNNNSLAATLVVGQQQQQQQMWASGSHVALVMERNSNKTTWAGDQEGDFLIDQWMMNMDMN</sequence>
<dbReference type="PANTHER" id="PTHR44042:SF70">
    <property type="match status" value="1"/>
</dbReference>
<accession>C5Z614</accession>
<dbReference type="PANTHER" id="PTHR44042">
    <property type="entry name" value="DUPLICATED HOMEODOMAIN-LIKE SUPERFAMILY PROTEIN-RELATED"/>
    <property type="match status" value="1"/>
</dbReference>
<dbReference type="InterPro" id="IPR017930">
    <property type="entry name" value="Myb_dom"/>
</dbReference>
<evidence type="ECO:0000256" key="5">
    <source>
        <dbReference type="ARBA" id="ARBA00023242"/>
    </source>
</evidence>
<dbReference type="InParanoid" id="C5Z614"/>
<dbReference type="HOGENOM" id="CLU_049252_0_0_1"/>
<dbReference type="GO" id="GO:0005634">
    <property type="term" value="C:nucleus"/>
    <property type="evidence" value="ECO:0007669"/>
    <property type="project" value="UniProtKB-SubCell"/>
</dbReference>
<dbReference type="PROSITE" id="PS51293">
    <property type="entry name" value="SANT"/>
    <property type="match status" value="1"/>
</dbReference>
<evidence type="ECO:0000313" key="9">
    <source>
        <dbReference type="EMBL" id="EER89387.1"/>
    </source>
</evidence>
<dbReference type="PROSITE" id="PS50090">
    <property type="entry name" value="MYB_LIKE"/>
    <property type="match status" value="1"/>
</dbReference>
<proteinExistence type="predicted"/>
<evidence type="ECO:0000256" key="2">
    <source>
        <dbReference type="ARBA" id="ARBA00023015"/>
    </source>
</evidence>
<feature type="domain" description="Myb-like" evidence="6">
    <location>
        <begin position="139"/>
        <end position="183"/>
    </location>
</feature>
<dbReference type="Pfam" id="PF23671">
    <property type="entry name" value="HTH_70"/>
    <property type="match status" value="1"/>
</dbReference>
<feature type="domain" description="HTH myb-type" evidence="8">
    <location>
        <begin position="139"/>
        <end position="187"/>
    </location>
</feature>
<dbReference type="KEGG" id="sbi:8070743"/>
<dbReference type="Gramene" id="EER89387">
    <property type="protein sequence ID" value="EER89387"/>
    <property type="gene ID" value="SORBI_3010G075100"/>
</dbReference>
<organism evidence="9 10">
    <name type="scientific">Sorghum bicolor</name>
    <name type="common">Sorghum</name>
    <name type="synonym">Sorghum vulgare</name>
    <dbReference type="NCBI Taxonomy" id="4558"/>
    <lineage>
        <taxon>Eukaryota</taxon>
        <taxon>Viridiplantae</taxon>
        <taxon>Streptophyta</taxon>
        <taxon>Embryophyta</taxon>
        <taxon>Tracheophyta</taxon>
        <taxon>Spermatophyta</taxon>
        <taxon>Magnoliopsida</taxon>
        <taxon>Liliopsida</taxon>
        <taxon>Poales</taxon>
        <taxon>Poaceae</taxon>
        <taxon>PACMAD clade</taxon>
        <taxon>Panicoideae</taxon>
        <taxon>Andropogonodae</taxon>
        <taxon>Andropogoneae</taxon>
        <taxon>Sorghinae</taxon>
        <taxon>Sorghum</taxon>
    </lineage>
</organism>
<evidence type="ECO:0000256" key="4">
    <source>
        <dbReference type="ARBA" id="ARBA00023163"/>
    </source>
</evidence>
<keyword evidence="5" id="KW-0539">Nucleus</keyword>
<dbReference type="Proteomes" id="UP000000768">
    <property type="component" value="Chromosome 10"/>
</dbReference>
<dbReference type="STRING" id="4558.C5Z614"/>
<dbReference type="NCBIfam" id="TIGR01557">
    <property type="entry name" value="myb_SHAQKYF"/>
    <property type="match status" value="1"/>
</dbReference>
<keyword evidence="10" id="KW-1185">Reference proteome</keyword>
<dbReference type="GO" id="GO:0009744">
    <property type="term" value="P:response to sucrose"/>
    <property type="evidence" value="ECO:0007669"/>
    <property type="project" value="UniProtKB-ARBA"/>
</dbReference>
<reference evidence="10" key="2">
    <citation type="journal article" date="2018" name="Plant J.">
        <title>The Sorghum bicolor reference genome: improved assembly, gene annotations, a transcriptome atlas, and signatures of genome organization.</title>
        <authorList>
            <person name="McCormick R.F."/>
            <person name="Truong S.K."/>
            <person name="Sreedasyam A."/>
            <person name="Jenkins J."/>
            <person name="Shu S."/>
            <person name="Sims D."/>
            <person name="Kennedy M."/>
            <person name="Amirebrahimi M."/>
            <person name="Weers B.D."/>
            <person name="McKinley B."/>
            <person name="Mattison A."/>
            <person name="Morishige D.T."/>
            <person name="Grimwood J."/>
            <person name="Schmutz J."/>
            <person name="Mullet J.E."/>
        </authorList>
    </citation>
    <scope>NUCLEOTIDE SEQUENCE [LARGE SCALE GENOMIC DNA]</scope>
    <source>
        <strain evidence="10">cv. BTx623</strain>
    </source>
</reference>
<dbReference type="InterPro" id="IPR017884">
    <property type="entry name" value="SANT_dom"/>
</dbReference>
<dbReference type="GO" id="GO:0003700">
    <property type="term" value="F:DNA-binding transcription factor activity"/>
    <property type="evidence" value="ECO:0007669"/>
    <property type="project" value="UniProtKB-ARBA"/>
</dbReference>
<dbReference type="InterPro" id="IPR001005">
    <property type="entry name" value="SANT/Myb"/>
</dbReference>
<dbReference type="GO" id="GO:0009739">
    <property type="term" value="P:response to gibberellin"/>
    <property type="evidence" value="ECO:0007669"/>
    <property type="project" value="UniProtKB-ARBA"/>
</dbReference>
<dbReference type="OrthoDB" id="118550at2759"/>
<dbReference type="PROSITE" id="PS51294">
    <property type="entry name" value="HTH_MYB"/>
    <property type="match status" value="1"/>
</dbReference>
<dbReference type="InterPro" id="IPR056195">
    <property type="entry name" value="HTH_70"/>
</dbReference>
<protein>
    <submittedName>
        <fullName evidence="9">Uncharacterized protein</fullName>
    </submittedName>
</protein>
<gene>
    <name evidence="9" type="ORF">SORBI_3010G075100</name>
</gene>
<dbReference type="FunCoup" id="C5Z614">
    <property type="interactions" value="806"/>
</dbReference>
<dbReference type="Pfam" id="PF00249">
    <property type="entry name" value="Myb_DNA-binding"/>
    <property type="match status" value="1"/>
</dbReference>
<reference evidence="9 10" key="1">
    <citation type="journal article" date="2009" name="Nature">
        <title>The Sorghum bicolor genome and the diversification of grasses.</title>
        <authorList>
            <person name="Paterson A.H."/>
            <person name="Bowers J.E."/>
            <person name="Bruggmann R."/>
            <person name="Dubchak I."/>
            <person name="Grimwood J."/>
            <person name="Gundlach H."/>
            <person name="Haberer G."/>
            <person name="Hellsten U."/>
            <person name="Mitros T."/>
            <person name="Poliakov A."/>
            <person name="Schmutz J."/>
            <person name="Spannagl M."/>
            <person name="Tang H."/>
            <person name="Wang X."/>
            <person name="Wicker T."/>
            <person name="Bharti A.K."/>
            <person name="Chapman J."/>
            <person name="Feltus F.A."/>
            <person name="Gowik U."/>
            <person name="Grigoriev I.V."/>
            <person name="Lyons E."/>
            <person name="Maher C.A."/>
            <person name="Martis M."/>
            <person name="Narechania A."/>
            <person name="Otillar R.P."/>
            <person name="Penning B.W."/>
            <person name="Salamov A.A."/>
            <person name="Wang Y."/>
            <person name="Zhang L."/>
            <person name="Carpita N.C."/>
            <person name="Freeling M."/>
            <person name="Gingle A.R."/>
            <person name="Hash C.T."/>
            <person name="Keller B."/>
            <person name="Klein P."/>
            <person name="Kresovich S."/>
            <person name="McCann M.C."/>
            <person name="Ming R."/>
            <person name="Peterson D.G."/>
            <person name="Mehboob-ur-Rahman"/>
            <person name="Ware D."/>
            <person name="Westhoff P."/>
            <person name="Mayer K.F."/>
            <person name="Messing J."/>
            <person name="Rokhsar D.S."/>
        </authorList>
    </citation>
    <scope>NUCLEOTIDE SEQUENCE [LARGE SCALE GENOMIC DNA]</scope>
    <source>
        <strain evidence="10">cv. BTx623</strain>
    </source>
</reference>
<dbReference type="Gene3D" id="1.10.10.60">
    <property type="entry name" value="Homeodomain-like"/>
    <property type="match status" value="1"/>
</dbReference>
<dbReference type="AlphaFoldDB" id="C5Z614"/>
<evidence type="ECO:0000313" key="10">
    <source>
        <dbReference type="Proteomes" id="UP000000768"/>
    </source>
</evidence>
<dbReference type="OMA" id="MEKKHIG"/>
<evidence type="ECO:0000259" key="8">
    <source>
        <dbReference type="PROSITE" id="PS51294"/>
    </source>
</evidence>
<name>C5Z614_SORBI</name>
<keyword evidence="3" id="KW-0238">DNA-binding</keyword>
<dbReference type="FunFam" id="1.10.10.60:FF:000009">
    <property type="entry name" value="transcription factor MYB1R1"/>
    <property type="match status" value="1"/>
</dbReference>
<dbReference type="CDD" id="cd00167">
    <property type="entry name" value="SANT"/>
    <property type="match status" value="1"/>
</dbReference>
<comment type="subcellular location">
    <subcellularLocation>
        <location evidence="1">Nucleus</location>
    </subcellularLocation>
</comment>
<evidence type="ECO:0000259" key="7">
    <source>
        <dbReference type="PROSITE" id="PS51293"/>
    </source>
</evidence>
<dbReference type="EMBL" id="CM000769">
    <property type="protein sequence ID" value="EER89387.1"/>
    <property type="molecule type" value="Genomic_DNA"/>
</dbReference>
<dbReference type="GO" id="GO:0003677">
    <property type="term" value="F:DNA binding"/>
    <property type="evidence" value="ECO:0007669"/>
    <property type="project" value="UniProtKB-KW"/>
</dbReference>
<feature type="domain" description="SANT" evidence="7">
    <location>
        <begin position="139"/>
        <end position="187"/>
    </location>
</feature>
<dbReference type="eggNOG" id="KOG0724">
    <property type="taxonomic scope" value="Eukaryota"/>
</dbReference>